<reference evidence="1 2" key="1">
    <citation type="submission" date="2015-06" db="EMBL/GenBank/DDBJ databases">
        <title>R. anatipestifer strain HXb2 is the most virulent strain so far, and the genome sequence would help us uncover the pathogenesis.</title>
        <authorList>
            <person name="Hu Q."/>
            <person name="Qi J."/>
            <person name="Bo H."/>
            <person name="Liu G."/>
            <person name="Tao M."/>
            <person name="Ding Y."/>
            <person name="Xue Y."/>
        </authorList>
    </citation>
    <scope>NUCLEOTIDE SEQUENCE [LARGE SCALE GENOMIC DNA]</scope>
    <source>
        <strain evidence="1 2">HXb2</strain>
    </source>
</reference>
<gene>
    <name evidence="1" type="ORF">AB406_0435</name>
</gene>
<dbReference type="Proteomes" id="UP000189883">
    <property type="component" value="Chromosome"/>
</dbReference>
<dbReference type="EMBL" id="CP011859">
    <property type="protein sequence ID" value="AQY21393.1"/>
    <property type="molecule type" value="Genomic_DNA"/>
</dbReference>
<protein>
    <submittedName>
        <fullName evidence="1">Uncharacterized protein</fullName>
    </submittedName>
</protein>
<evidence type="ECO:0000313" key="1">
    <source>
        <dbReference type="EMBL" id="AQY21393.1"/>
    </source>
</evidence>
<name>A0A1S7DQJ9_RIEAN</name>
<dbReference type="AlphaFoldDB" id="A0A1S7DQJ9"/>
<proteinExistence type="predicted"/>
<sequence>MSLPVGKVLLSELQNMNPEKLNKKGYFFSLLKFFTKVSS</sequence>
<evidence type="ECO:0000313" key="2">
    <source>
        <dbReference type="Proteomes" id="UP000189883"/>
    </source>
</evidence>
<accession>A0A1S7DQJ9</accession>
<organism evidence="1 2">
    <name type="scientific">Riemerella anatipestifer</name>
    <name type="common">Moraxella anatipestifer</name>
    <dbReference type="NCBI Taxonomy" id="34085"/>
    <lineage>
        <taxon>Bacteria</taxon>
        <taxon>Pseudomonadati</taxon>
        <taxon>Bacteroidota</taxon>
        <taxon>Flavobacteriia</taxon>
        <taxon>Flavobacteriales</taxon>
        <taxon>Weeksellaceae</taxon>
        <taxon>Riemerella</taxon>
    </lineage>
</organism>